<evidence type="ECO:0000313" key="3">
    <source>
        <dbReference type="EMBL" id="CAL1539018.1"/>
    </source>
</evidence>
<dbReference type="Proteomes" id="UP001497497">
    <property type="component" value="Unassembled WGS sequence"/>
</dbReference>
<keyword evidence="1" id="KW-0472">Membrane</keyword>
<feature type="transmembrane region" description="Helical" evidence="1">
    <location>
        <begin position="183"/>
        <end position="203"/>
    </location>
</feature>
<evidence type="ECO:0000313" key="4">
    <source>
        <dbReference type="Proteomes" id="UP001497497"/>
    </source>
</evidence>
<evidence type="ECO:0000256" key="2">
    <source>
        <dbReference type="SAM" id="SignalP"/>
    </source>
</evidence>
<dbReference type="AlphaFoldDB" id="A0AAV2HXX2"/>
<organism evidence="3 4">
    <name type="scientific">Lymnaea stagnalis</name>
    <name type="common">Great pond snail</name>
    <name type="synonym">Helix stagnalis</name>
    <dbReference type="NCBI Taxonomy" id="6523"/>
    <lineage>
        <taxon>Eukaryota</taxon>
        <taxon>Metazoa</taxon>
        <taxon>Spiralia</taxon>
        <taxon>Lophotrochozoa</taxon>
        <taxon>Mollusca</taxon>
        <taxon>Gastropoda</taxon>
        <taxon>Heterobranchia</taxon>
        <taxon>Euthyneura</taxon>
        <taxon>Panpulmonata</taxon>
        <taxon>Hygrophila</taxon>
        <taxon>Lymnaeoidea</taxon>
        <taxon>Lymnaeidae</taxon>
        <taxon>Lymnaea</taxon>
    </lineage>
</organism>
<evidence type="ECO:0000256" key="1">
    <source>
        <dbReference type="SAM" id="Phobius"/>
    </source>
</evidence>
<sequence length="277" mass="30724">MGSCLGGSLLRLVGIGNLIIFNLVAAVPRNSTLLSCTRGVDKTDFLIQCTGSTPYINIRNIFYGALHITSPCNGEASYDSCCGRGVAIPECVFHSNTDLSTISDRCVVNQCEVGPGSSIRTYGRCDPENYPQLTSFMFVEYECTAARQTTPRAPATARWDTPTPWVLPTTTEYRTKLTPGGQAGVIVFIMLVIIGIAAGITVYKRWKYGAPEDKWKFFSNPPHLSASQQDIPKVIPWVSGEAREQIYKTYNDFINHNDRKQIKRQMINANSFETFIV</sequence>
<keyword evidence="1" id="KW-1133">Transmembrane helix</keyword>
<keyword evidence="2" id="KW-0732">Signal</keyword>
<dbReference type="EMBL" id="CAXITT010000322">
    <property type="protein sequence ID" value="CAL1539018.1"/>
    <property type="molecule type" value="Genomic_DNA"/>
</dbReference>
<keyword evidence="1" id="KW-0812">Transmembrane</keyword>
<feature type="signal peptide" evidence="2">
    <location>
        <begin position="1"/>
        <end position="26"/>
    </location>
</feature>
<gene>
    <name evidence="3" type="ORF">GSLYS_00012839001</name>
</gene>
<evidence type="ECO:0008006" key="5">
    <source>
        <dbReference type="Google" id="ProtNLM"/>
    </source>
</evidence>
<comment type="caution">
    <text evidence="3">The sequence shown here is derived from an EMBL/GenBank/DDBJ whole genome shotgun (WGS) entry which is preliminary data.</text>
</comment>
<accession>A0AAV2HXX2</accession>
<proteinExistence type="predicted"/>
<protein>
    <recommendedName>
        <fullName evidence="5">SUEL-type lectin domain-containing protein</fullName>
    </recommendedName>
</protein>
<name>A0AAV2HXX2_LYMST</name>
<feature type="chain" id="PRO_5043685223" description="SUEL-type lectin domain-containing protein" evidence="2">
    <location>
        <begin position="27"/>
        <end position="277"/>
    </location>
</feature>
<keyword evidence="4" id="KW-1185">Reference proteome</keyword>
<reference evidence="3 4" key="1">
    <citation type="submission" date="2024-04" db="EMBL/GenBank/DDBJ databases">
        <authorList>
            <consortium name="Genoscope - CEA"/>
            <person name="William W."/>
        </authorList>
    </citation>
    <scope>NUCLEOTIDE SEQUENCE [LARGE SCALE GENOMIC DNA]</scope>
</reference>